<dbReference type="SUPFAM" id="SSF53474">
    <property type="entry name" value="alpha/beta-Hydrolases"/>
    <property type="match status" value="1"/>
</dbReference>
<protein>
    <submittedName>
        <fullName evidence="5">PS-10 peptidase S37</fullName>
    </submittedName>
</protein>
<keyword evidence="2 4" id="KW-0732">Signal</keyword>
<accession>A0A1T4JZL3</accession>
<dbReference type="GO" id="GO:0006508">
    <property type="term" value="P:proteolysis"/>
    <property type="evidence" value="ECO:0007669"/>
    <property type="project" value="UniProtKB-KW"/>
</dbReference>
<sequence length="475" mass="53064">MNPRRRLATSSRTTTVSLLAAAALLLPALPVAAQEPDGDILDRLEDIPGLTVVEEQPTEEGFRYFVLGYEQPVDHTNPAKGTFQQRLTLLHRGFDRPTVLHTSGYNVSTRPSRSEPTRLIDGNQISTEQRFFSPSRPEPADWDDLNIRQAAADHHRIVTALDDIYAEEWISTGASKGGMTSVYHRRFYPGDVDGTVAYVAPNDVRDREDSAYLEFFETVGDDPSCQRSLEGVQREALERRDELVAHYEELAAANGWTFHRAIGSADAAFEMLVLDTPWAFWQYQTTSRCADVPGTDATTDEIAAFLDEIAGFEFYSDQGTEPYIPYYYQAATQLGTPSVPTDHIDDLLEYPGQFTASTYLPDEMDLPRYDHRAMPDIDRWVRNHGSQLLFVNGEYDPWSAEPFEVRRGHRREAFSFTAPGANHGANIAALTEADRAAATSALRRWAGVADEVATLRGGDRIPGLDDVGDTERRPI</sequence>
<dbReference type="GO" id="GO:0008239">
    <property type="term" value="F:dipeptidyl-peptidase activity"/>
    <property type="evidence" value="ECO:0007669"/>
    <property type="project" value="TreeGrafter"/>
</dbReference>
<dbReference type="PANTHER" id="PTHR11010">
    <property type="entry name" value="PROTEASE S28 PRO-X CARBOXYPEPTIDASE-RELATED"/>
    <property type="match status" value="1"/>
</dbReference>
<dbReference type="Proteomes" id="UP000190637">
    <property type="component" value="Unassembled WGS sequence"/>
</dbReference>
<proteinExistence type="predicted"/>
<keyword evidence="1" id="KW-0645">Protease</keyword>
<feature type="chain" id="PRO_5012820633" evidence="4">
    <location>
        <begin position="34"/>
        <end position="475"/>
    </location>
</feature>
<evidence type="ECO:0000256" key="1">
    <source>
        <dbReference type="ARBA" id="ARBA00022670"/>
    </source>
</evidence>
<evidence type="ECO:0000256" key="4">
    <source>
        <dbReference type="SAM" id="SignalP"/>
    </source>
</evidence>
<evidence type="ECO:0000313" key="5">
    <source>
        <dbReference type="EMBL" id="SJZ35507.1"/>
    </source>
</evidence>
<name>A0A1T4JZL3_9ACTN</name>
<keyword evidence="3" id="KW-0378">Hydrolase</keyword>
<dbReference type="PANTHER" id="PTHR11010:SF38">
    <property type="entry name" value="LYSOSOMAL PRO-X CARBOXYPEPTIDASE"/>
    <property type="match status" value="1"/>
</dbReference>
<evidence type="ECO:0000256" key="2">
    <source>
        <dbReference type="ARBA" id="ARBA00022729"/>
    </source>
</evidence>
<dbReference type="RefSeq" id="WP_078759529.1">
    <property type="nucleotide sequence ID" value="NZ_FUWS01000001.1"/>
</dbReference>
<evidence type="ECO:0000256" key="3">
    <source>
        <dbReference type="ARBA" id="ARBA00022801"/>
    </source>
</evidence>
<dbReference type="InterPro" id="IPR008761">
    <property type="entry name" value="Peptidase_S37"/>
</dbReference>
<reference evidence="5 6" key="1">
    <citation type="submission" date="2017-02" db="EMBL/GenBank/DDBJ databases">
        <authorList>
            <person name="Peterson S.W."/>
        </authorList>
    </citation>
    <scope>NUCLEOTIDE SEQUENCE [LARGE SCALE GENOMIC DNA]</scope>
    <source>
        <strain evidence="5 6">DSM 45154</strain>
    </source>
</reference>
<dbReference type="STRING" id="1122192.SAMN02745673_00077"/>
<keyword evidence="6" id="KW-1185">Reference proteome</keyword>
<dbReference type="Gene3D" id="3.40.50.1820">
    <property type="entry name" value="alpha/beta hydrolase"/>
    <property type="match status" value="2"/>
</dbReference>
<dbReference type="EMBL" id="FUWS01000001">
    <property type="protein sequence ID" value="SJZ35507.1"/>
    <property type="molecule type" value="Genomic_DNA"/>
</dbReference>
<feature type="signal peptide" evidence="4">
    <location>
        <begin position="1"/>
        <end position="33"/>
    </location>
</feature>
<dbReference type="InterPro" id="IPR029058">
    <property type="entry name" value="AB_hydrolase_fold"/>
</dbReference>
<gene>
    <name evidence="5" type="ORF">SAMN02745673_00077</name>
</gene>
<organism evidence="5 6">
    <name type="scientific">Marinactinospora thermotolerans DSM 45154</name>
    <dbReference type="NCBI Taxonomy" id="1122192"/>
    <lineage>
        <taxon>Bacteria</taxon>
        <taxon>Bacillati</taxon>
        <taxon>Actinomycetota</taxon>
        <taxon>Actinomycetes</taxon>
        <taxon>Streptosporangiales</taxon>
        <taxon>Nocardiopsidaceae</taxon>
        <taxon>Marinactinospora</taxon>
    </lineage>
</organism>
<dbReference type="AlphaFoldDB" id="A0A1T4JZL3"/>
<evidence type="ECO:0000313" key="6">
    <source>
        <dbReference type="Proteomes" id="UP000190637"/>
    </source>
</evidence>
<dbReference type="OrthoDB" id="3979391at2"/>
<dbReference type="Pfam" id="PF05576">
    <property type="entry name" value="Peptidase_S37"/>
    <property type="match status" value="1"/>
</dbReference>
<dbReference type="ESTHER" id="9actn-a0a1t4jzl3">
    <property type="family name" value="Peptidase_S37"/>
</dbReference>